<feature type="transmembrane region" description="Helical" evidence="6">
    <location>
        <begin position="77"/>
        <end position="98"/>
    </location>
</feature>
<dbReference type="EMBL" id="JAUJEA010000005">
    <property type="protein sequence ID" value="MDN5202836.1"/>
    <property type="molecule type" value="Genomic_DNA"/>
</dbReference>
<evidence type="ECO:0000256" key="4">
    <source>
        <dbReference type="ARBA" id="ARBA00022989"/>
    </source>
</evidence>
<keyword evidence="4 6" id="KW-1133">Transmembrane helix</keyword>
<evidence type="ECO:0000313" key="7">
    <source>
        <dbReference type="EMBL" id="MDN5202836.1"/>
    </source>
</evidence>
<protein>
    <submittedName>
        <fullName evidence="7">Cytochrome C oxidase subunit IV family protein</fullName>
    </submittedName>
</protein>
<accession>A0ABT8KQ05</accession>
<comment type="caution">
    <text evidence="7">The sequence shown here is derived from an EMBL/GenBank/DDBJ whole genome shotgun (WGS) entry which is preliminary data.</text>
</comment>
<evidence type="ECO:0000256" key="6">
    <source>
        <dbReference type="SAM" id="Phobius"/>
    </source>
</evidence>
<proteinExistence type="predicted"/>
<evidence type="ECO:0000256" key="1">
    <source>
        <dbReference type="ARBA" id="ARBA00004651"/>
    </source>
</evidence>
<evidence type="ECO:0000256" key="2">
    <source>
        <dbReference type="ARBA" id="ARBA00022475"/>
    </source>
</evidence>
<keyword evidence="2" id="KW-1003">Cell membrane</keyword>
<comment type="subcellular location">
    <subcellularLocation>
        <location evidence="1">Cell membrane</location>
        <topology evidence="1">Multi-pass membrane protein</topology>
    </subcellularLocation>
</comment>
<evidence type="ECO:0000313" key="8">
    <source>
        <dbReference type="Proteomes" id="UP001172082"/>
    </source>
</evidence>
<dbReference type="Pfam" id="PF03626">
    <property type="entry name" value="COX4_pro"/>
    <property type="match status" value="1"/>
</dbReference>
<feature type="transmembrane region" description="Helical" evidence="6">
    <location>
        <begin position="47"/>
        <end position="65"/>
    </location>
</feature>
<gene>
    <name evidence="7" type="ORF">QQ008_15710</name>
</gene>
<reference evidence="7" key="1">
    <citation type="submission" date="2023-06" db="EMBL/GenBank/DDBJ databases">
        <title>Genomic of Parafulvivirga corallium.</title>
        <authorList>
            <person name="Wang G."/>
        </authorList>
    </citation>
    <scope>NUCLEOTIDE SEQUENCE</scope>
    <source>
        <strain evidence="7">BMA10</strain>
    </source>
</reference>
<dbReference type="InterPro" id="IPR005171">
    <property type="entry name" value="Cyt_c_oxidase_su4_prok"/>
</dbReference>
<name>A0ABT8KQ05_9BACT</name>
<keyword evidence="3 6" id="KW-0812">Transmembrane</keyword>
<keyword evidence="8" id="KW-1185">Reference proteome</keyword>
<sequence>MQSEETNNIIVQPADRKKIMGIWKVAGILAVVTAIEFGFAFGMGAGATRTTIFIALTIVKAYYIVSEFMHLGHEVKSLIWSIIGPMLFVVWLIAVLIYEGGAILLVR</sequence>
<feature type="transmembrane region" description="Helical" evidence="6">
    <location>
        <begin position="21"/>
        <end position="41"/>
    </location>
</feature>
<dbReference type="Proteomes" id="UP001172082">
    <property type="component" value="Unassembled WGS sequence"/>
</dbReference>
<dbReference type="RefSeq" id="WP_346752855.1">
    <property type="nucleotide sequence ID" value="NZ_JAUJEA010000005.1"/>
</dbReference>
<evidence type="ECO:0000256" key="3">
    <source>
        <dbReference type="ARBA" id="ARBA00022692"/>
    </source>
</evidence>
<evidence type="ECO:0000256" key="5">
    <source>
        <dbReference type="ARBA" id="ARBA00023136"/>
    </source>
</evidence>
<keyword evidence="5 6" id="KW-0472">Membrane</keyword>
<organism evidence="7 8">
    <name type="scientific">Splendidivirga corallicola</name>
    <dbReference type="NCBI Taxonomy" id="3051826"/>
    <lineage>
        <taxon>Bacteria</taxon>
        <taxon>Pseudomonadati</taxon>
        <taxon>Bacteroidota</taxon>
        <taxon>Cytophagia</taxon>
        <taxon>Cytophagales</taxon>
        <taxon>Splendidivirgaceae</taxon>
        <taxon>Splendidivirga</taxon>
    </lineage>
</organism>